<dbReference type="SUPFAM" id="SSF49464">
    <property type="entry name" value="Carboxypeptidase regulatory domain-like"/>
    <property type="match status" value="1"/>
</dbReference>
<protein>
    <submittedName>
        <fullName evidence="10">TonB-linked outer membrane protein, SusC/RagA family</fullName>
    </submittedName>
</protein>
<dbReference type="PROSITE" id="PS52016">
    <property type="entry name" value="TONB_DEPENDENT_REC_3"/>
    <property type="match status" value="1"/>
</dbReference>
<keyword evidence="8" id="KW-0732">Signal</keyword>
<evidence type="ECO:0000256" key="1">
    <source>
        <dbReference type="ARBA" id="ARBA00004571"/>
    </source>
</evidence>
<reference evidence="10 11" key="1">
    <citation type="submission" date="2016-11" db="EMBL/GenBank/DDBJ databases">
        <authorList>
            <person name="Jaros S."/>
            <person name="Januszkiewicz K."/>
            <person name="Wedrychowicz H."/>
        </authorList>
    </citation>
    <scope>NUCLEOTIDE SEQUENCE [LARGE SCALE GENOMIC DNA]</scope>
    <source>
        <strain evidence="10 11">DSM 27406</strain>
    </source>
</reference>
<evidence type="ECO:0000259" key="9">
    <source>
        <dbReference type="Pfam" id="PF07715"/>
    </source>
</evidence>
<dbReference type="InterPro" id="IPR008969">
    <property type="entry name" value="CarboxyPept-like_regulatory"/>
</dbReference>
<dbReference type="InterPro" id="IPR039426">
    <property type="entry name" value="TonB-dep_rcpt-like"/>
</dbReference>
<evidence type="ECO:0000256" key="8">
    <source>
        <dbReference type="SAM" id="SignalP"/>
    </source>
</evidence>
<dbReference type="STRING" id="1419482.SAMN05444266_10477"/>
<sequence length="1042" mass="114677">MKNIYSVFLLYTFVTSLVLGASATATVRTHTSTYRNQTTYDSLPVDFLKGRVQDINGNLLAGVSIGIRGTKAGTVTDNQGNFYFKHIKSSAILVFSYVGFKQQILNVPTSRMMVVLMEQSDNQLDEAVVLAYGATTRRFSTSNIGTVKAADIAVQPVTNPLLALQGRVPGVVISPSTGMNNAGVKVTIQGSTSLAPTIGNDPLYVIDGVPYTSQLMTNNQGGFLGASGTLTTQGTNGSPMSFINPSDIERIDILKDADATAIYGSRAANGAILITTKKGRGGKMSIDINANSGFSKLIKFADLLNTPEYITIRKEAFANFGLTPSAQPNSPTYAADLMLWDTVRYTDWQKELLGKSIPFSNIEAAVTGGGNNIYYRISGTYSSRGTMFPSAYGFDHDRRGAMNANLSANSPNNRLKMEFIVRYLYDVNKMPNLDPTTIAYRLSPNAPALYNSDGSLNWAPDINGNSSWTNPLSYEYSGYANRTGNLGTSLNLNYSLLNGVQFKTLLGYNNIQTDDYSFTSKSSFAPERRATQNSSANKGTFNINNWVIEPQVSYVKDLGHGKLDFLVGMSIQQENRKGLGLSASNFASDLSIFDIKQASNPIVVGINDIIEYKYNALFSRLNYNFLEKYIINLAFRRDGSSRFGVENRFHNFWSIGGAWIISQENWFKSAGNLINYLKLRSSYGLTGNDQIGDYTFYNLYNVQSAPNPYQGIISISTSGLPNPYLQWEETKKFDVGLEVSMLKNRIMANLGYIKNRSGNQIVQYVLPSTTGATSILKNFPGLIQNTAFEATLSTNNIRKKDFSWVSSINITIPRNKLIKFDNLKSSSYANKYKIGEPITVAKLFRYAGVNTETGLYEFYAADGTRTSAPKTNIDDEIYQNIAPTLMGGIQNTLNLKGFQLDFFFQYTEQVKMDQARVGGGALPGSMSNVLQMIMDRWQKKGDITDVQKVASSGQLLTQILAATNSDLVYTDASFLRLKNVNISYSLPTELINRINIKQARVYVQAQNIWTWSGFKGLDPDLGNGGLSMPSLFTIVGGVNLSF</sequence>
<dbReference type="Gene3D" id="2.60.40.1120">
    <property type="entry name" value="Carboxypeptidase-like, regulatory domain"/>
    <property type="match status" value="1"/>
</dbReference>
<evidence type="ECO:0000256" key="7">
    <source>
        <dbReference type="PROSITE-ProRule" id="PRU01360"/>
    </source>
</evidence>
<dbReference type="AlphaFoldDB" id="A0A1M7BVR0"/>
<keyword evidence="3 7" id="KW-1134">Transmembrane beta strand</keyword>
<evidence type="ECO:0000256" key="2">
    <source>
        <dbReference type="ARBA" id="ARBA00022448"/>
    </source>
</evidence>
<dbReference type="Proteomes" id="UP000184420">
    <property type="component" value="Unassembled WGS sequence"/>
</dbReference>
<keyword evidence="11" id="KW-1185">Reference proteome</keyword>
<keyword evidence="2 7" id="KW-0813">Transport</keyword>
<dbReference type="InterPro" id="IPR036942">
    <property type="entry name" value="Beta-barrel_TonB_sf"/>
</dbReference>
<dbReference type="SUPFAM" id="SSF56935">
    <property type="entry name" value="Porins"/>
    <property type="match status" value="1"/>
</dbReference>
<evidence type="ECO:0000256" key="5">
    <source>
        <dbReference type="ARBA" id="ARBA00023136"/>
    </source>
</evidence>
<dbReference type="Gene3D" id="2.170.130.10">
    <property type="entry name" value="TonB-dependent receptor, plug domain"/>
    <property type="match status" value="1"/>
</dbReference>
<comment type="subcellular location">
    <subcellularLocation>
        <location evidence="1 7">Cell outer membrane</location>
        <topology evidence="1 7">Multi-pass membrane protein</topology>
    </subcellularLocation>
</comment>
<dbReference type="OrthoDB" id="9768177at2"/>
<keyword evidence="4 7" id="KW-0812">Transmembrane</keyword>
<evidence type="ECO:0000313" key="11">
    <source>
        <dbReference type="Proteomes" id="UP000184420"/>
    </source>
</evidence>
<keyword evidence="6 7" id="KW-0998">Cell outer membrane</keyword>
<keyword evidence="5 7" id="KW-0472">Membrane</keyword>
<dbReference type="EMBL" id="FRBL01000004">
    <property type="protein sequence ID" value="SHL58659.1"/>
    <property type="molecule type" value="Genomic_DNA"/>
</dbReference>
<gene>
    <name evidence="10" type="ORF">SAMN05444266_10477</name>
</gene>
<dbReference type="InterPro" id="IPR012910">
    <property type="entry name" value="Plug_dom"/>
</dbReference>
<evidence type="ECO:0000256" key="6">
    <source>
        <dbReference type="ARBA" id="ARBA00023237"/>
    </source>
</evidence>
<feature type="chain" id="PRO_5013291541" evidence="8">
    <location>
        <begin position="21"/>
        <end position="1042"/>
    </location>
</feature>
<evidence type="ECO:0000256" key="3">
    <source>
        <dbReference type="ARBA" id="ARBA00022452"/>
    </source>
</evidence>
<dbReference type="NCBIfam" id="TIGR04056">
    <property type="entry name" value="OMP_RagA_SusC"/>
    <property type="match status" value="1"/>
</dbReference>
<dbReference type="GO" id="GO:0009279">
    <property type="term" value="C:cell outer membrane"/>
    <property type="evidence" value="ECO:0007669"/>
    <property type="project" value="UniProtKB-SubCell"/>
</dbReference>
<comment type="similarity">
    <text evidence="7">Belongs to the TonB-dependent receptor family.</text>
</comment>
<accession>A0A1M7BVR0</accession>
<dbReference type="NCBIfam" id="TIGR04057">
    <property type="entry name" value="SusC_RagA_signa"/>
    <property type="match status" value="1"/>
</dbReference>
<dbReference type="InterPro" id="IPR037066">
    <property type="entry name" value="Plug_dom_sf"/>
</dbReference>
<dbReference type="InterPro" id="IPR023997">
    <property type="entry name" value="TonB-dep_OMP_SusC/RagA_CS"/>
</dbReference>
<feature type="domain" description="TonB-dependent receptor plug" evidence="9">
    <location>
        <begin position="140"/>
        <end position="271"/>
    </location>
</feature>
<dbReference type="RefSeq" id="WP_073080620.1">
    <property type="nucleotide sequence ID" value="NZ_FRBL01000004.1"/>
</dbReference>
<dbReference type="InterPro" id="IPR023996">
    <property type="entry name" value="TonB-dep_OMP_SusC/RagA"/>
</dbReference>
<name>A0A1M7BVR0_9BACT</name>
<organism evidence="10 11">
    <name type="scientific">Chitinophaga jiangningensis</name>
    <dbReference type="NCBI Taxonomy" id="1419482"/>
    <lineage>
        <taxon>Bacteria</taxon>
        <taxon>Pseudomonadati</taxon>
        <taxon>Bacteroidota</taxon>
        <taxon>Chitinophagia</taxon>
        <taxon>Chitinophagales</taxon>
        <taxon>Chitinophagaceae</taxon>
        <taxon>Chitinophaga</taxon>
    </lineage>
</organism>
<evidence type="ECO:0000256" key="4">
    <source>
        <dbReference type="ARBA" id="ARBA00022692"/>
    </source>
</evidence>
<evidence type="ECO:0000313" key="10">
    <source>
        <dbReference type="EMBL" id="SHL58659.1"/>
    </source>
</evidence>
<proteinExistence type="inferred from homology"/>
<dbReference type="Pfam" id="PF13715">
    <property type="entry name" value="CarbopepD_reg_2"/>
    <property type="match status" value="1"/>
</dbReference>
<dbReference type="Pfam" id="PF07715">
    <property type="entry name" value="Plug"/>
    <property type="match status" value="1"/>
</dbReference>
<feature type="signal peptide" evidence="8">
    <location>
        <begin position="1"/>
        <end position="20"/>
    </location>
</feature>
<dbReference type="Gene3D" id="2.40.170.20">
    <property type="entry name" value="TonB-dependent receptor, beta-barrel domain"/>
    <property type="match status" value="1"/>
</dbReference>